<dbReference type="EMBL" id="RCBY01000025">
    <property type="protein sequence ID" value="RQH49871.1"/>
    <property type="molecule type" value="Genomic_DNA"/>
</dbReference>
<protein>
    <submittedName>
        <fullName evidence="1">Uncharacterized protein</fullName>
    </submittedName>
</protein>
<dbReference type="OrthoDB" id="833733at2"/>
<proteinExistence type="predicted"/>
<name>A0A3N6RMC8_9CYAN</name>
<evidence type="ECO:0000313" key="2">
    <source>
        <dbReference type="Proteomes" id="UP000269154"/>
    </source>
</evidence>
<accession>A0A3N6RMC8</accession>
<dbReference type="SUPFAM" id="SSF56634">
    <property type="entry name" value="Heme-dependent catalase-like"/>
    <property type="match status" value="1"/>
</dbReference>
<dbReference type="AlphaFoldDB" id="A0A3N6RMC8"/>
<evidence type="ECO:0000313" key="1">
    <source>
        <dbReference type="EMBL" id="RQH49871.1"/>
    </source>
</evidence>
<reference evidence="1 2" key="1">
    <citation type="journal article" date="2018" name="ACS Chem. Biol.">
        <title>Ketoreductase domain dysfunction expands chemodiversity: malyngamide biosynthesis in the cyanobacterium Okeania hirsuta.</title>
        <authorList>
            <person name="Moss N.A."/>
            <person name="Leao T."/>
            <person name="Rankin M."/>
            <person name="McCullough T.M."/>
            <person name="Qu P."/>
            <person name="Korobeynikov A."/>
            <person name="Smith J.L."/>
            <person name="Gerwick L."/>
            <person name="Gerwick W.H."/>
        </authorList>
    </citation>
    <scope>NUCLEOTIDE SEQUENCE [LARGE SCALE GENOMIC DNA]</scope>
    <source>
        <strain evidence="1 2">PAB10Feb10-1</strain>
    </source>
</reference>
<dbReference type="Gene3D" id="2.40.180.10">
    <property type="entry name" value="Catalase core domain"/>
    <property type="match status" value="1"/>
</dbReference>
<organism evidence="1 2">
    <name type="scientific">Okeania hirsuta</name>
    <dbReference type="NCBI Taxonomy" id="1458930"/>
    <lineage>
        <taxon>Bacteria</taxon>
        <taxon>Bacillati</taxon>
        <taxon>Cyanobacteriota</taxon>
        <taxon>Cyanophyceae</taxon>
        <taxon>Oscillatoriophycideae</taxon>
        <taxon>Oscillatoriales</taxon>
        <taxon>Microcoleaceae</taxon>
        <taxon>Okeania</taxon>
    </lineage>
</organism>
<comment type="caution">
    <text evidence="1">The sequence shown here is derived from an EMBL/GenBank/DDBJ whole genome shotgun (WGS) entry which is preliminary data.</text>
</comment>
<dbReference type="InterPro" id="IPR020835">
    <property type="entry name" value="Catalase_sf"/>
</dbReference>
<dbReference type="RefSeq" id="WP_124147026.1">
    <property type="nucleotide sequence ID" value="NZ_CAWOLW010000168.1"/>
</dbReference>
<dbReference type="Proteomes" id="UP000269154">
    <property type="component" value="Unassembled WGS sequence"/>
</dbReference>
<dbReference type="GO" id="GO:0020037">
    <property type="term" value="F:heme binding"/>
    <property type="evidence" value="ECO:0007669"/>
    <property type="project" value="InterPro"/>
</dbReference>
<sequence>MQNRLPDETRPIDYLRKEYVEKLSQKPIIYHLQLRLHEDIQGDKTKIFTQEVEWSEETSPWLDLATITIGRSLSFEETEKLSFDIGRQPDSLGAVEAFDAHDPNSVNAARLRIYGLSLAVRSFLYRKSGKFE</sequence>
<keyword evidence="2" id="KW-1185">Reference proteome</keyword>
<gene>
    <name evidence="1" type="ORF">D5R40_06755</name>
</gene>